<sequence length="407" mass="44094">MLLLSEKIALTLGFLDLLTVSVMIPHLAVNLKRRVSSPIFYGLFGTTYAVLQALSVFMIEHIVVFGQKAGVTLAFCLSGVVYFLFSLNQDVLLFFMARAVLGLVKHTQTALKAYLVDNIPSNVDPQVLNRFNGISRMGFIAGPLLGMFITRFDTACVAAAIVFVSCGLVAHLFLLDTRSAPQGVPTSRRPLTASLSSLTSTLTSRHTGFRSQPGSGFRALRTVNWMSFWKMFGGQVLLSLAVGVYRSNLGYQLLEAYSVTTQQLASVTSLMGVVAVAADLIVTRTVSRHRTHRNILLVGCTMALTGSLVLLSLSIRFRPTIIVLMLFQASSSMAAALEFEAAANRDNMGGQTAMLQSASERVMPLVYGLTPLINGVLQSVHIRLPALVGAVLASVACLTFLKKRKRL</sequence>
<feature type="transmembrane region" description="Helical" evidence="6">
    <location>
        <begin position="265"/>
        <end position="283"/>
    </location>
</feature>
<evidence type="ECO:0000256" key="4">
    <source>
        <dbReference type="ARBA" id="ARBA00022989"/>
    </source>
</evidence>
<reference evidence="7 8" key="1">
    <citation type="journal article" date="2017" name="Gigascience">
        <title>Draft genome of the honey bee ectoparasitic mite, Tropilaelaps mercedesae, is shaped by the parasitic life history.</title>
        <authorList>
            <person name="Dong X."/>
            <person name="Armstrong S.D."/>
            <person name="Xia D."/>
            <person name="Makepeace B.L."/>
            <person name="Darby A.C."/>
            <person name="Kadowaki T."/>
        </authorList>
    </citation>
    <scope>NUCLEOTIDE SEQUENCE [LARGE SCALE GENOMIC DNA]</scope>
    <source>
        <strain evidence="7">Wuxi-XJTLU</strain>
    </source>
</reference>
<protein>
    <submittedName>
        <fullName evidence="7">Major facilitator superfamily domain-containing protein 9-like</fullName>
    </submittedName>
</protein>
<dbReference type="InterPro" id="IPR036259">
    <property type="entry name" value="MFS_trans_sf"/>
</dbReference>
<evidence type="ECO:0000256" key="2">
    <source>
        <dbReference type="ARBA" id="ARBA00022448"/>
    </source>
</evidence>
<evidence type="ECO:0000256" key="6">
    <source>
        <dbReference type="SAM" id="Phobius"/>
    </source>
</evidence>
<keyword evidence="3 6" id="KW-0812">Transmembrane</keyword>
<evidence type="ECO:0000256" key="5">
    <source>
        <dbReference type="ARBA" id="ARBA00023136"/>
    </source>
</evidence>
<dbReference type="Proteomes" id="UP000192247">
    <property type="component" value="Unassembled WGS sequence"/>
</dbReference>
<gene>
    <name evidence="7" type="ORF">BIW11_12331</name>
</gene>
<organism evidence="7 8">
    <name type="scientific">Tropilaelaps mercedesae</name>
    <dbReference type="NCBI Taxonomy" id="418985"/>
    <lineage>
        <taxon>Eukaryota</taxon>
        <taxon>Metazoa</taxon>
        <taxon>Ecdysozoa</taxon>
        <taxon>Arthropoda</taxon>
        <taxon>Chelicerata</taxon>
        <taxon>Arachnida</taxon>
        <taxon>Acari</taxon>
        <taxon>Parasitiformes</taxon>
        <taxon>Mesostigmata</taxon>
        <taxon>Gamasina</taxon>
        <taxon>Dermanyssoidea</taxon>
        <taxon>Laelapidae</taxon>
        <taxon>Tropilaelaps</taxon>
    </lineage>
</organism>
<dbReference type="GO" id="GO:0016020">
    <property type="term" value="C:membrane"/>
    <property type="evidence" value="ECO:0007669"/>
    <property type="project" value="UniProtKB-SubCell"/>
</dbReference>
<dbReference type="Gene3D" id="1.20.1250.20">
    <property type="entry name" value="MFS general substrate transporter like domains"/>
    <property type="match status" value="2"/>
</dbReference>
<keyword evidence="8" id="KW-1185">Reference proteome</keyword>
<feature type="transmembrane region" description="Helical" evidence="6">
    <location>
        <begin position="384"/>
        <end position="401"/>
    </location>
</feature>
<evidence type="ECO:0000313" key="7">
    <source>
        <dbReference type="EMBL" id="OQR69324.1"/>
    </source>
</evidence>
<evidence type="ECO:0000256" key="1">
    <source>
        <dbReference type="ARBA" id="ARBA00004141"/>
    </source>
</evidence>
<keyword evidence="2" id="KW-0813">Transport</keyword>
<dbReference type="GO" id="GO:0022857">
    <property type="term" value="F:transmembrane transporter activity"/>
    <property type="evidence" value="ECO:0007669"/>
    <property type="project" value="InterPro"/>
</dbReference>
<feature type="transmembrane region" description="Helical" evidence="6">
    <location>
        <begin position="228"/>
        <end position="245"/>
    </location>
</feature>
<dbReference type="PANTHER" id="PTHR23504">
    <property type="entry name" value="MAJOR FACILITATOR SUPERFAMILY DOMAIN-CONTAINING PROTEIN 10"/>
    <property type="match status" value="1"/>
</dbReference>
<dbReference type="EMBL" id="MNPL01021471">
    <property type="protein sequence ID" value="OQR69325.1"/>
    <property type="molecule type" value="Genomic_DNA"/>
</dbReference>
<evidence type="ECO:0000313" key="8">
    <source>
        <dbReference type="Proteomes" id="UP000192247"/>
    </source>
</evidence>
<dbReference type="AlphaFoldDB" id="A0A1V9X743"/>
<name>A0A1V9X743_9ACAR</name>
<dbReference type="InParanoid" id="A0A1V9X743"/>
<evidence type="ECO:0000256" key="3">
    <source>
        <dbReference type="ARBA" id="ARBA00022692"/>
    </source>
</evidence>
<dbReference type="EMBL" id="MNPL01021471">
    <property type="protein sequence ID" value="OQR69324.1"/>
    <property type="molecule type" value="Genomic_DNA"/>
</dbReference>
<dbReference type="InterPro" id="IPR011701">
    <property type="entry name" value="MFS"/>
</dbReference>
<dbReference type="SUPFAM" id="SSF103473">
    <property type="entry name" value="MFS general substrate transporter"/>
    <property type="match status" value="1"/>
</dbReference>
<comment type="caution">
    <text evidence="7">The sequence shown here is derived from an EMBL/GenBank/DDBJ whole genome shotgun (WGS) entry which is preliminary data.</text>
</comment>
<accession>A0A1V9X743</accession>
<dbReference type="OrthoDB" id="440553at2759"/>
<dbReference type="STRING" id="418985.A0A1V9X743"/>
<keyword evidence="5 6" id="KW-0472">Membrane</keyword>
<feature type="transmembrane region" description="Helical" evidence="6">
    <location>
        <begin position="152"/>
        <end position="175"/>
    </location>
</feature>
<comment type="subcellular location">
    <subcellularLocation>
        <location evidence="1">Membrane</location>
        <topology evidence="1">Multi-pass membrane protein</topology>
    </subcellularLocation>
</comment>
<dbReference type="Pfam" id="PF07690">
    <property type="entry name" value="MFS_1"/>
    <property type="match status" value="1"/>
</dbReference>
<feature type="transmembrane region" description="Helical" evidence="6">
    <location>
        <begin position="295"/>
        <end position="315"/>
    </location>
</feature>
<feature type="transmembrane region" description="Helical" evidence="6">
    <location>
        <begin position="39"/>
        <end position="57"/>
    </location>
</feature>
<feature type="transmembrane region" description="Helical" evidence="6">
    <location>
        <begin position="7"/>
        <end position="27"/>
    </location>
</feature>
<dbReference type="PANTHER" id="PTHR23504:SF14">
    <property type="entry name" value="MAJOR FACILITATOR SUPERFAMILY DOMAIN-CONTAINING PROTEIN 9"/>
    <property type="match status" value="1"/>
</dbReference>
<proteinExistence type="predicted"/>
<feature type="transmembrane region" description="Helical" evidence="6">
    <location>
        <begin position="69"/>
        <end position="87"/>
    </location>
</feature>
<keyword evidence="4 6" id="KW-1133">Transmembrane helix</keyword>